<evidence type="ECO:0000313" key="3">
    <source>
        <dbReference type="EMBL" id="VFT98822.1"/>
    </source>
</evidence>
<dbReference type="Pfam" id="PF14223">
    <property type="entry name" value="Retrotran_gag_2"/>
    <property type="match status" value="1"/>
</dbReference>
<organism evidence="3 4">
    <name type="scientific">Aphanomyces stellatus</name>
    <dbReference type="NCBI Taxonomy" id="120398"/>
    <lineage>
        <taxon>Eukaryota</taxon>
        <taxon>Sar</taxon>
        <taxon>Stramenopiles</taxon>
        <taxon>Oomycota</taxon>
        <taxon>Saprolegniomycetes</taxon>
        <taxon>Saprolegniales</taxon>
        <taxon>Verrucalvaceae</taxon>
        <taxon>Aphanomyces</taxon>
    </lineage>
</organism>
<evidence type="ECO:0000313" key="2">
    <source>
        <dbReference type="EMBL" id="KAF0686029.1"/>
    </source>
</evidence>
<evidence type="ECO:0000256" key="1">
    <source>
        <dbReference type="SAM" id="MobiDB-lite"/>
    </source>
</evidence>
<dbReference type="Proteomes" id="UP000332933">
    <property type="component" value="Unassembled WGS sequence"/>
</dbReference>
<reference evidence="2" key="2">
    <citation type="submission" date="2019-06" db="EMBL/GenBank/DDBJ databases">
        <title>Genomics analysis of Aphanomyces spp. identifies a new class of oomycete effector associated with host adaptation.</title>
        <authorList>
            <person name="Gaulin E."/>
        </authorList>
    </citation>
    <scope>NUCLEOTIDE SEQUENCE</scope>
    <source>
        <strain evidence="2">CBS 578.67</strain>
    </source>
</reference>
<dbReference type="EMBL" id="VJMH01007018">
    <property type="protein sequence ID" value="KAF0686029.1"/>
    <property type="molecule type" value="Genomic_DNA"/>
</dbReference>
<gene>
    <name evidence="3" type="primary">Aste57867_22155</name>
    <name evidence="2" type="ORF">As57867_022086</name>
    <name evidence="3" type="ORF">ASTE57867_22155</name>
</gene>
<dbReference type="AlphaFoldDB" id="A0A485LJQ1"/>
<reference evidence="3 4" key="1">
    <citation type="submission" date="2019-03" db="EMBL/GenBank/DDBJ databases">
        <authorList>
            <person name="Gaulin E."/>
            <person name="Dumas B."/>
        </authorList>
    </citation>
    <scope>NUCLEOTIDE SEQUENCE [LARGE SCALE GENOMIC DNA]</scope>
    <source>
        <strain evidence="3">CBS 568.67</strain>
    </source>
</reference>
<accession>A0A485LJQ1</accession>
<evidence type="ECO:0000313" key="4">
    <source>
        <dbReference type="Proteomes" id="UP000332933"/>
    </source>
</evidence>
<name>A0A485LJQ1_9STRA</name>
<proteinExistence type="predicted"/>
<feature type="compositionally biased region" description="Basic and acidic residues" evidence="1">
    <location>
        <begin position="66"/>
        <end position="81"/>
    </location>
</feature>
<feature type="region of interest" description="Disordered" evidence="1">
    <location>
        <begin position="66"/>
        <end position="98"/>
    </location>
</feature>
<sequence>MQKHLMEMRGLQQKLMLMGSRIEDDMLGRILFTSVKDVFRTTVEILRSREPSPTLQQIIDRLLSKENEAEHSASAKRKSPDEDMVMYTNKPPSIGHAAMECRLKKRDLARV</sequence>
<keyword evidence="4" id="KW-1185">Reference proteome</keyword>
<dbReference type="EMBL" id="CAADRA010007044">
    <property type="protein sequence ID" value="VFT98822.1"/>
    <property type="molecule type" value="Genomic_DNA"/>
</dbReference>
<dbReference type="OrthoDB" id="7920740at2759"/>
<protein>
    <submittedName>
        <fullName evidence="3">Aste57867_22155 protein</fullName>
    </submittedName>
</protein>